<evidence type="ECO:0000256" key="4">
    <source>
        <dbReference type="ARBA" id="ARBA00022989"/>
    </source>
</evidence>
<comment type="subcellular location">
    <subcellularLocation>
        <location evidence="1">Cell membrane</location>
        <topology evidence="1">Multi-pass membrane protein</topology>
    </subcellularLocation>
</comment>
<feature type="transmembrane region" description="Helical" evidence="11">
    <location>
        <begin position="368"/>
        <end position="389"/>
    </location>
</feature>
<dbReference type="InterPro" id="IPR017452">
    <property type="entry name" value="GPCR_Rhodpsn_7TM"/>
</dbReference>
<comment type="similarity">
    <text evidence="9">Belongs to the G-protein coupled receptor 1 family.</text>
</comment>
<evidence type="ECO:0000259" key="12">
    <source>
        <dbReference type="PROSITE" id="PS50262"/>
    </source>
</evidence>
<dbReference type="PRINTS" id="PR00237">
    <property type="entry name" value="GPCRRHODOPSN"/>
</dbReference>
<dbReference type="PANTHER" id="PTHR24248">
    <property type="entry name" value="ADRENERGIC RECEPTOR-RELATED G-PROTEIN COUPLED RECEPTOR"/>
    <property type="match status" value="1"/>
</dbReference>
<keyword evidence="6 11" id="KW-0472">Membrane</keyword>
<dbReference type="GO" id="GO:0005886">
    <property type="term" value="C:plasma membrane"/>
    <property type="evidence" value="ECO:0007669"/>
    <property type="project" value="UniProtKB-SubCell"/>
</dbReference>
<dbReference type="GO" id="GO:0004930">
    <property type="term" value="F:G protein-coupled receptor activity"/>
    <property type="evidence" value="ECO:0007669"/>
    <property type="project" value="UniProtKB-KW"/>
</dbReference>
<keyword evidence="2" id="KW-1003">Cell membrane</keyword>
<keyword evidence="8 9" id="KW-0807">Transducer</keyword>
<evidence type="ECO:0000256" key="8">
    <source>
        <dbReference type="ARBA" id="ARBA00023224"/>
    </source>
</evidence>
<dbReference type="PROSITE" id="PS50262">
    <property type="entry name" value="G_PROTEIN_RECEP_F1_2"/>
    <property type="match status" value="1"/>
</dbReference>
<dbReference type="SUPFAM" id="SSF81321">
    <property type="entry name" value="Family A G protein-coupled receptor-like"/>
    <property type="match status" value="1"/>
</dbReference>
<dbReference type="Gene3D" id="1.20.1070.10">
    <property type="entry name" value="Rhodopsin 7-helix transmembrane proteins"/>
    <property type="match status" value="1"/>
</dbReference>
<sequence>SHYNFTKKDTMNESRSTTPHRHHQPLNISLHTRCCIEQTLAPLQNMNTKSLETMNKLLAPCLPDSENRVLSSHGNKTNMLKDNLFGSIILTLVPSSEISTNHENTDHCQKYLCETPINQNMYPYITLLIATLLIATIGNIFVCSIITKIRSLRQHPTYKLLKSLAVSDLLVSLLVLPIKISMALTNNHFCSSINICRLYQTVDHVFFTASITHLFVIAIDRYLTISRPFNYRFAEKHYRMMICVVWIYAALWGVLSNVDFETYQFQSTFHIDHGKCQRKDIIFPRVLFIAVFFLPCLVMFYMHACVWKIAVDQGKKIEKENTPTLQFKRLTGVENSEKSSKQLLPKYLKQFSNSSSGKFKVEFRATKIILSVFGTYLICWAPVTIMTFMRTFRTFNIDKNAYLFLCSFLPNLNSCLNPFLYCLLHRDFINALKTVYRRLKFVSKHEMSIKHRANTGEIIRTRKANTR</sequence>
<feature type="transmembrane region" description="Helical" evidence="11">
    <location>
        <begin position="287"/>
        <end position="310"/>
    </location>
</feature>
<dbReference type="PROSITE" id="PS00237">
    <property type="entry name" value="G_PROTEIN_RECEP_F1_1"/>
    <property type="match status" value="1"/>
</dbReference>
<evidence type="ECO:0000256" key="7">
    <source>
        <dbReference type="ARBA" id="ARBA00023170"/>
    </source>
</evidence>
<evidence type="ECO:0000256" key="10">
    <source>
        <dbReference type="SAM" id="MobiDB-lite"/>
    </source>
</evidence>
<feature type="transmembrane region" description="Helical" evidence="11">
    <location>
        <begin position="237"/>
        <end position="255"/>
    </location>
</feature>
<keyword evidence="4 11" id="KW-1133">Transmembrane helix</keyword>
<keyword evidence="5 9" id="KW-0297">G-protein coupled receptor</keyword>
<name>A0A7M5XJ36_9CNID</name>
<evidence type="ECO:0000256" key="1">
    <source>
        <dbReference type="ARBA" id="ARBA00004651"/>
    </source>
</evidence>
<evidence type="ECO:0000256" key="3">
    <source>
        <dbReference type="ARBA" id="ARBA00022692"/>
    </source>
</evidence>
<evidence type="ECO:0000256" key="2">
    <source>
        <dbReference type="ARBA" id="ARBA00022475"/>
    </source>
</evidence>
<dbReference type="AlphaFoldDB" id="A0A7M5XJ36"/>
<evidence type="ECO:0000256" key="5">
    <source>
        <dbReference type="ARBA" id="ARBA00023040"/>
    </source>
</evidence>
<proteinExistence type="inferred from homology"/>
<feature type="transmembrane region" description="Helical" evidence="11">
    <location>
        <begin position="204"/>
        <end position="225"/>
    </location>
</feature>
<dbReference type="InterPro" id="IPR000276">
    <property type="entry name" value="GPCR_Rhodpsn"/>
</dbReference>
<evidence type="ECO:0000313" key="14">
    <source>
        <dbReference type="Proteomes" id="UP000594262"/>
    </source>
</evidence>
<feature type="domain" description="G-protein coupled receptors family 1 profile" evidence="12">
    <location>
        <begin position="138"/>
        <end position="421"/>
    </location>
</feature>
<dbReference type="EnsemblMetazoa" id="CLYHEMT023772.1">
    <property type="protein sequence ID" value="CLYHEMP023772.1"/>
    <property type="gene ID" value="CLYHEMG023772"/>
</dbReference>
<feature type="transmembrane region" description="Helical" evidence="11">
    <location>
        <begin position="401"/>
        <end position="424"/>
    </location>
</feature>
<accession>A0A7M5XJ36</accession>
<protein>
    <recommendedName>
        <fullName evidence="12">G-protein coupled receptors family 1 profile domain-containing protein</fullName>
    </recommendedName>
</protein>
<evidence type="ECO:0000256" key="9">
    <source>
        <dbReference type="RuleBase" id="RU000688"/>
    </source>
</evidence>
<evidence type="ECO:0000313" key="13">
    <source>
        <dbReference type="EnsemblMetazoa" id="CLYHEMP023772.1"/>
    </source>
</evidence>
<keyword evidence="7 9" id="KW-0675">Receptor</keyword>
<dbReference type="Proteomes" id="UP000594262">
    <property type="component" value="Unplaced"/>
</dbReference>
<feature type="transmembrane region" description="Helical" evidence="11">
    <location>
        <begin position="164"/>
        <end position="184"/>
    </location>
</feature>
<evidence type="ECO:0000256" key="6">
    <source>
        <dbReference type="ARBA" id="ARBA00023136"/>
    </source>
</evidence>
<evidence type="ECO:0000256" key="11">
    <source>
        <dbReference type="SAM" id="Phobius"/>
    </source>
</evidence>
<reference evidence="13" key="1">
    <citation type="submission" date="2021-01" db="UniProtKB">
        <authorList>
            <consortium name="EnsemblMetazoa"/>
        </authorList>
    </citation>
    <scope>IDENTIFICATION</scope>
</reference>
<dbReference type="Pfam" id="PF00001">
    <property type="entry name" value="7tm_1"/>
    <property type="match status" value="1"/>
</dbReference>
<dbReference type="OrthoDB" id="5959645at2759"/>
<feature type="transmembrane region" description="Helical" evidence="11">
    <location>
        <begin position="121"/>
        <end position="143"/>
    </location>
</feature>
<organism evidence="13 14">
    <name type="scientific">Clytia hemisphaerica</name>
    <dbReference type="NCBI Taxonomy" id="252671"/>
    <lineage>
        <taxon>Eukaryota</taxon>
        <taxon>Metazoa</taxon>
        <taxon>Cnidaria</taxon>
        <taxon>Hydrozoa</taxon>
        <taxon>Hydroidolina</taxon>
        <taxon>Leptothecata</taxon>
        <taxon>Obeliida</taxon>
        <taxon>Clytiidae</taxon>
        <taxon>Clytia</taxon>
    </lineage>
</organism>
<keyword evidence="3 9" id="KW-0812">Transmembrane</keyword>
<feature type="compositionally biased region" description="Basic and acidic residues" evidence="10">
    <location>
        <begin position="1"/>
        <end position="12"/>
    </location>
</feature>
<feature type="region of interest" description="Disordered" evidence="10">
    <location>
        <begin position="1"/>
        <end position="23"/>
    </location>
</feature>
<keyword evidence="14" id="KW-1185">Reference proteome</keyword>